<dbReference type="InterPro" id="IPR051965">
    <property type="entry name" value="ChromReg_NeuronalGeneExpr"/>
</dbReference>
<dbReference type="AlphaFoldDB" id="A0AAN6TKZ0"/>
<feature type="compositionally biased region" description="Basic and acidic residues" evidence="4">
    <location>
        <begin position="227"/>
        <end position="243"/>
    </location>
</feature>
<feature type="compositionally biased region" description="Polar residues" evidence="4">
    <location>
        <begin position="256"/>
        <end position="272"/>
    </location>
</feature>
<evidence type="ECO:0000313" key="6">
    <source>
        <dbReference type="EMBL" id="KAK4116397.1"/>
    </source>
</evidence>
<dbReference type="PANTHER" id="PTHR46040:SF3">
    <property type="entry name" value="HIGH MOBILITY GROUP PROTEIN 2"/>
    <property type="match status" value="1"/>
</dbReference>
<reference evidence="6" key="1">
    <citation type="journal article" date="2023" name="Mol. Phylogenet. Evol.">
        <title>Genome-scale phylogeny and comparative genomics of the fungal order Sordariales.</title>
        <authorList>
            <person name="Hensen N."/>
            <person name="Bonometti L."/>
            <person name="Westerberg I."/>
            <person name="Brannstrom I.O."/>
            <person name="Guillou S."/>
            <person name="Cros-Aarteil S."/>
            <person name="Calhoun S."/>
            <person name="Haridas S."/>
            <person name="Kuo A."/>
            <person name="Mondo S."/>
            <person name="Pangilinan J."/>
            <person name="Riley R."/>
            <person name="LaButti K."/>
            <person name="Andreopoulos B."/>
            <person name="Lipzen A."/>
            <person name="Chen C."/>
            <person name="Yan M."/>
            <person name="Daum C."/>
            <person name="Ng V."/>
            <person name="Clum A."/>
            <person name="Steindorff A."/>
            <person name="Ohm R.A."/>
            <person name="Martin F."/>
            <person name="Silar P."/>
            <person name="Natvig D.O."/>
            <person name="Lalanne C."/>
            <person name="Gautier V."/>
            <person name="Ament-Velasquez S.L."/>
            <person name="Kruys A."/>
            <person name="Hutchinson M.I."/>
            <person name="Powell A.J."/>
            <person name="Barry K."/>
            <person name="Miller A.N."/>
            <person name="Grigoriev I.V."/>
            <person name="Debuchy R."/>
            <person name="Gladieux P."/>
            <person name="Hiltunen Thoren M."/>
            <person name="Johannesson H."/>
        </authorList>
    </citation>
    <scope>NUCLEOTIDE SEQUENCE</scope>
    <source>
        <strain evidence="6">CBS 508.74</strain>
    </source>
</reference>
<dbReference type="GO" id="GO:0003677">
    <property type="term" value="F:DNA binding"/>
    <property type="evidence" value="ECO:0007669"/>
    <property type="project" value="UniProtKB-UniRule"/>
</dbReference>
<feature type="region of interest" description="Disordered" evidence="4">
    <location>
        <begin position="402"/>
        <end position="439"/>
    </location>
</feature>
<keyword evidence="7" id="KW-1185">Reference proteome</keyword>
<evidence type="ECO:0000256" key="3">
    <source>
        <dbReference type="PROSITE-ProRule" id="PRU00267"/>
    </source>
</evidence>
<accession>A0AAN6TKZ0</accession>
<dbReference type="GO" id="GO:0010468">
    <property type="term" value="P:regulation of gene expression"/>
    <property type="evidence" value="ECO:0007669"/>
    <property type="project" value="TreeGrafter"/>
</dbReference>
<feature type="compositionally biased region" description="Low complexity" evidence="4">
    <location>
        <begin position="244"/>
        <end position="255"/>
    </location>
</feature>
<dbReference type="GO" id="GO:0005634">
    <property type="term" value="C:nucleus"/>
    <property type="evidence" value="ECO:0007669"/>
    <property type="project" value="UniProtKB-UniRule"/>
</dbReference>
<evidence type="ECO:0000259" key="5">
    <source>
        <dbReference type="PROSITE" id="PS50118"/>
    </source>
</evidence>
<dbReference type="Pfam" id="PF00505">
    <property type="entry name" value="HMG_box"/>
    <property type="match status" value="1"/>
</dbReference>
<gene>
    <name evidence="6" type="ORF">N656DRAFT_245095</name>
</gene>
<proteinExistence type="predicted"/>
<feature type="region of interest" description="Disordered" evidence="4">
    <location>
        <begin position="227"/>
        <end position="353"/>
    </location>
</feature>
<dbReference type="Gene3D" id="1.10.30.10">
    <property type="entry name" value="High mobility group box domain"/>
    <property type="match status" value="1"/>
</dbReference>
<dbReference type="SUPFAM" id="SSF47095">
    <property type="entry name" value="HMG-box"/>
    <property type="match status" value="1"/>
</dbReference>
<sequence length="559" mass="61457">MKRELEAIFGELGITQYLDAFLEQGFDTWETILDITESDLYVGRVPRRLLRWGAYGYADRVKCGSDALGVKLGHRRKLQRRIANSRGVAPEASLVSPTQPSIEEFKFQDACRAEASKPESRETVGVIITKRKYRRHPKPDQNAPERPPSAYVLFSNKMRDDLKGRNLTFTEIAKLVGENWQNLSPAEKEPYESQAQAIKDKYLRDLAEYKKTPEYQRYMAYLQEFKAKHAPSQDKDASKRVRLSDSGSQSRGSPSANPTRMSRSDSGTSSLKGSEPPTERQQRLDSTVSSGESQNAGASVAPPMTIPSPDESIDSPVLSNGDRSPVPTAYLRDLSRLSAPSSSSLGDDRGREQQNIQRHLPSLSDVFDEQNRLLGTMSPSSECNGFHFPVTHASNAGPPLGYNGINSRGPTFRTEQASPSISSQSPQNPPYSHSRTPADGSLPIHALLASRPEAAYRPEVAYEPSQPPLHAHESSFHVEQKPLLTHQSPNGVGFPTANGHHSPLSIPYGHLSAPSTSSGFYPRSSSPSARLPYQGKHSASLDGMSALLKAGEIVDRRAQ</sequence>
<feature type="compositionally biased region" description="Polar residues" evidence="4">
    <location>
        <begin position="404"/>
        <end position="415"/>
    </location>
</feature>
<evidence type="ECO:0000256" key="4">
    <source>
        <dbReference type="SAM" id="MobiDB-lite"/>
    </source>
</evidence>
<dbReference type="RefSeq" id="XP_064673967.1">
    <property type="nucleotide sequence ID" value="XM_064808995.1"/>
</dbReference>
<evidence type="ECO:0000256" key="2">
    <source>
        <dbReference type="ARBA" id="ARBA00023242"/>
    </source>
</evidence>
<feature type="DNA-binding region" description="HMG box" evidence="3">
    <location>
        <begin position="144"/>
        <end position="210"/>
    </location>
</feature>
<dbReference type="InterPro" id="IPR009071">
    <property type="entry name" value="HMG_box_dom"/>
</dbReference>
<dbReference type="InterPro" id="IPR013761">
    <property type="entry name" value="SAM/pointed_sf"/>
</dbReference>
<comment type="caution">
    <text evidence="6">The sequence shown here is derived from an EMBL/GenBank/DDBJ whole genome shotgun (WGS) entry which is preliminary data.</text>
</comment>
<dbReference type="GeneID" id="89933118"/>
<name>A0AAN6TKZ0_9PEZI</name>
<dbReference type="PANTHER" id="PTHR46040">
    <property type="entry name" value="HIGH MOBILITY GROUP PROTEIN 2"/>
    <property type="match status" value="1"/>
</dbReference>
<dbReference type="SUPFAM" id="SSF47769">
    <property type="entry name" value="SAM/Pointed domain"/>
    <property type="match status" value="1"/>
</dbReference>
<feature type="compositionally biased region" description="Polar residues" evidence="4">
    <location>
        <begin position="284"/>
        <end position="297"/>
    </location>
</feature>
<feature type="domain" description="HMG box" evidence="5">
    <location>
        <begin position="144"/>
        <end position="210"/>
    </location>
</feature>
<keyword evidence="2 3" id="KW-0539">Nucleus</keyword>
<dbReference type="InterPro" id="IPR036910">
    <property type="entry name" value="HMG_box_dom_sf"/>
</dbReference>
<evidence type="ECO:0000313" key="7">
    <source>
        <dbReference type="Proteomes" id="UP001302812"/>
    </source>
</evidence>
<dbReference type="EMBL" id="MU853333">
    <property type="protein sequence ID" value="KAK4116397.1"/>
    <property type="molecule type" value="Genomic_DNA"/>
</dbReference>
<organism evidence="6 7">
    <name type="scientific">Canariomyces notabilis</name>
    <dbReference type="NCBI Taxonomy" id="2074819"/>
    <lineage>
        <taxon>Eukaryota</taxon>
        <taxon>Fungi</taxon>
        <taxon>Dikarya</taxon>
        <taxon>Ascomycota</taxon>
        <taxon>Pezizomycotina</taxon>
        <taxon>Sordariomycetes</taxon>
        <taxon>Sordariomycetidae</taxon>
        <taxon>Sordariales</taxon>
        <taxon>Chaetomiaceae</taxon>
        <taxon>Canariomyces</taxon>
    </lineage>
</organism>
<dbReference type="PROSITE" id="PS50118">
    <property type="entry name" value="HMG_BOX_2"/>
    <property type="match status" value="1"/>
</dbReference>
<protein>
    <recommendedName>
        <fullName evidence="5">HMG box domain-containing protein</fullName>
    </recommendedName>
</protein>
<feature type="region of interest" description="Disordered" evidence="4">
    <location>
        <begin position="505"/>
        <end position="537"/>
    </location>
</feature>
<reference evidence="6" key="2">
    <citation type="submission" date="2023-05" db="EMBL/GenBank/DDBJ databases">
        <authorList>
            <consortium name="Lawrence Berkeley National Laboratory"/>
            <person name="Steindorff A."/>
            <person name="Hensen N."/>
            <person name="Bonometti L."/>
            <person name="Westerberg I."/>
            <person name="Brannstrom I.O."/>
            <person name="Guillou S."/>
            <person name="Cros-Aarteil S."/>
            <person name="Calhoun S."/>
            <person name="Haridas S."/>
            <person name="Kuo A."/>
            <person name="Mondo S."/>
            <person name="Pangilinan J."/>
            <person name="Riley R."/>
            <person name="Labutti K."/>
            <person name="Andreopoulos B."/>
            <person name="Lipzen A."/>
            <person name="Chen C."/>
            <person name="Yanf M."/>
            <person name="Daum C."/>
            <person name="Ng V."/>
            <person name="Clum A."/>
            <person name="Ohm R."/>
            <person name="Martin F."/>
            <person name="Silar P."/>
            <person name="Natvig D."/>
            <person name="Lalanne C."/>
            <person name="Gautier V."/>
            <person name="Ament-Velasquez S.L."/>
            <person name="Kruys A."/>
            <person name="Hutchinson M.I."/>
            <person name="Powell A.J."/>
            <person name="Barry K."/>
            <person name="Miller A.N."/>
            <person name="Grigoriev I.V."/>
            <person name="Debuchy R."/>
            <person name="Gladieux P."/>
            <person name="Thoren M.H."/>
            <person name="Johannesson H."/>
        </authorList>
    </citation>
    <scope>NUCLEOTIDE SEQUENCE</scope>
    <source>
        <strain evidence="6">CBS 508.74</strain>
    </source>
</reference>
<dbReference type="Gene3D" id="1.10.150.50">
    <property type="entry name" value="Transcription Factor, Ets-1"/>
    <property type="match status" value="1"/>
</dbReference>
<feature type="compositionally biased region" description="Low complexity" evidence="4">
    <location>
        <begin position="416"/>
        <end position="434"/>
    </location>
</feature>
<feature type="compositionally biased region" description="Low complexity" evidence="4">
    <location>
        <begin position="336"/>
        <end position="345"/>
    </location>
</feature>
<keyword evidence="1 3" id="KW-0238">DNA-binding</keyword>
<dbReference type="SMART" id="SM00398">
    <property type="entry name" value="HMG"/>
    <property type="match status" value="1"/>
</dbReference>
<dbReference type="Proteomes" id="UP001302812">
    <property type="component" value="Unassembled WGS sequence"/>
</dbReference>
<evidence type="ECO:0000256" key="1">
    <source>
        <dbReference type="ARBA" id="ARBA00023125"/>
    </source>
</evidence>
<feature type="compositionally biased region" description="Low complexity" evidence="4">
    <location>
        <begin position="514"/>
        <end position="528"/>
    </location>
</feature>